<dbReference type="PIRSF" id="PIRSF005096">
    <property type="entry name" value="GALM"/>
    <property type="match status" value="1"/>
</dbReference>
<evidence type="ECO:0000313" key="10">
    <source>
        <dbReference type="Proteomes" id="UP000239480"/>
    </source>
</evidence>
<name>A0A2T0RSW5_9RHOB</name>
<proteinExistence type="inferred from homology"/>
<feature type="active site" description="Proton acceptor" evidence="6">
    <location>
        <position position="315"/>
    </location>
</feature>
<dbReference type="EC" id="5.1.3.3" evidence="5"/>
<evidence type="ECO:0000256" key="4">
    <source>
        <dbReference type="ARBA" id="ARBA00023277"/>
    </source>
</evidence>
<comment type="similarity">
    <text evidence="2 5">Belongs to the aldose epimerase family.</text>
</comment>
<evidence type="ECO:0000256" key="7">
    <source>
        <dbReference type="PIRSR" id="PIRSR005096-2"/>
    </source>
</evidence>
<gene>
    <name evidence="9" type="ORF">CLV78_103140</name>
</gene>
<sequence>MRHDIEPAGEVKGRPVAKITLENDQGMKVAVLTYGCIVQSVLVPDRSGNIADATLGYGELDAYLKGHPFFGSIAGRFANRICEGRFTLNGKTYTLECNEAPTGQHLHGGTQGFDKAVWGYGIEERDGALALNLYHTSPDGDAGYPGRLDVVHTIWLDQSNALGMEFRAVSDRDTILNLVNHSYYNLSGIEGTTVEDHELSVSADTFIPVDDRMLPTGAIAPVAGTEFDFRAPRRLSDAFIARPDGSFDNNFCLGAAEEDGLRPAADLYHPPSGRGMRVRTTQPGVQFYNGAKLSNRAWYGRNGTRYPAYAGLCLETQHFPDSPNRPQFPTTTLRAGQLWEQRTVHAFYTR</sequence>
<dbReference type="OrthoDB" id="9779408at2"/>
<dbReference type="InterPro" id="IPR015443">
    <property type="entry name" value="Aldose_1-epimerase"/>
</dbReference>
<comment type="catalytic activity">
    <reaction evidence="5">
        <text>alpha-D-glucose = beta-D-glucose</text>
        <dbReference type="Rhea" id="RHEA:10264"/>
        <dbReference type="ChEBI" id="CHEBI:15903"/>
        <dbReference type="ChEBI" id="CHEBI:17925"/>
        <dbReference type="EC" id="5.1.3.3"/>
    </reaction>
</comment>
<feature type="binding site" evidence="8">
    <location>
        <begin position="181"/>
        <end position="183"/>
    </location>
    <ligand>
        <name>beta-D-galactose</name>
        <dbReference type="ChEBI" id="CHEBI:27667"/>
    </ligand>
</feature>
<dbReference type="GO" id="GO:0030246">
    <property type="term" value="F:carbohydrate binding"/>
    <property type="evidence" value="ECO:0007669"/>
    <property type="project" value="InterPro"/>
</dbReference>
<dbReference type="GO" id="GO:0004034">
    <property type="term" value="F:aldose 1-epimerase activity"/>
    <property type="evidence" value="ECO:0007669"/>
    <property type="project" value="UniProtKB-EC"/>
</dbReference>
<evidence type="ECO:0000256" key="3">
    <source>
        <dbReference type="ARBA" id="ARBA00023235"/>
    </source>
</evidence>
<dbReference type="InterPro" id="IPR008183">
    <property type="entry name" value="Aldose_1/G6P_1-epimerase"/>
</dbReference>
<evidence type="ECO:0000313" key="9">
    <source>
        <dbReference type="EMBL" id="PRY24274.1"/>
    </source>
</evidence>
<feature type="binding site" evidence="8">
    <location>
        <begin position="79"/>
        <end position="80"/>
    </location>
    <ligand>
        <name>beta-D-galactose</name>
        <dbReference type="ChEBI" id="CHEBI:27667"/>
    </ligand>
</feature>
<feature type="active site" description="Proton donor" evidence="6">
    <location>
        <position position="181"/>
    </location>
</feature>
<organism evidence="9 10">
    <name type="scientific">Aliiruegeria haliotis</name>
    <dbReference type="NCBI Taxonomy" id="1280846"/>
    <lineage>
        <taxon>Bacteria</taxon>
        <taxon>Pseudomonadati</taxon>
        <taxon>Pseudomonadota</taxon>
        <taxon>Alphaproteobacteria</taxon>
        <taxon>Rhodobacterales</taxon>
        <taxon>Roseobacteraceae</taxon>
        <taxon>Aliiruegeria</taxon>
    </lineage>
</organism>
<comment type="pathway">
    <text evidence="1 5">Carbohydrate metabolism; hexose metabolism.</text>
</comment>
<evidence type="ECO:0000256" key="1">
    <source>
        <dbReference type="ARBA" id="ARBA00005028"/>
    </source>
</evidence>
<accession>A0A2T0RSW5</accession>
<dbReference type="Proteomes" id="UP000239480">
    <property type="component" value="Unassembled WGS sequence"/>
</dbReference>
<keyword evidence="10" id="KW-1185">Reference proteome</keyword>
<dbReference type="UniPathway" id="UPA00242"/>
<dbReference type="InterPro" id="IPR014718">
    <property type="entry name" value="GH-type_carb-bd"/>
</dbReference>
<dbReference type="CDD" id="cd09019">
    <property type="entry name" value="galactose_mutarotase_like"/>
    <property type="match status" value="1"/>
</dbReference>
<dbReference type="GO" id="GO:0033499">
    <property type="term" value="P:galactose catabolic process via UDP-galactose, Leloir pathway"/>
    <property type="evidence" value="ECO:0007669"/>
    <property type="project" value="TreeGrafter"/>
</dbReference>
<evidence type="ECO:0000256" key="8">
    <source>
        <dbReference type="PIRSR" id="PIRSR005096-3"/>
    </source>
</evidence>
<dbReference type="RefSeq" id="WP_106204655.1">
    <property type="nucleotide sequence ID" value="NZ_PVTD01000003.1"/>
</dbReference>
<evidence type="ECO:0000256" key="6">
    <source>
        <dbReference type="PIRSR" id="PIRSR005096-1"/>
    </source>
</evidence>
<dbReference type="InterPro" id="IPR011013">
    <property type="entry name" value="Gal_mutarotase_sf_dom"/>
</dbReference>
<protein>
    <recommendedName>
        <fullName evidence="5">Aldose 1-epimerase</fullName>
        <ecNumber evidence="5">5.1.3.3</ecNumber>
    </recommendedName>
</protein>
<dbReference type="Gene3D" id="2.70.98.10">
    <property type="match status" value="1"/>
</dbReference>
<dbReference type="PANTHER" id="PTHR10091">
    <property type="entry name" value="ALDOSE-1-EPIMERASE"/>
    <property type="match status" value="1"/>
</dbReference>
<feature type="binding site" evidence="7">
    <location>
        <position position="248"/>
    </location>
    <ligand>
        <name>beta-D-galactose</name>
        <dbReference type="ChEBI" id="CHEBI:27667"/>
    </ligand>
</feature>
<dbReference type="PANTHER" id="PTHR10091:SF0">
    <property type="entry name" value="GALACTOSE MUTAROTASE"/>
    <property type="match status" value="1"/>
</dbReference>
<comment type="caution">
    <text evidence="9">The sequence shown here is derived from an EMBL/GenBank/DDBJ whole genome shotgun (WGS) entry which is preliminary data.</text>
</comment>
<dbReference type="GO" id="GO:0005737">
    <property type="term" value="C:cytoplasm"/>
    <property type="evidence" value="ECO:0007669"/>
    <property type="project" value="TreeGrafter"/>
</dbReference>
<reference evidence="9 10" key="1">
    <citation type="submission" date="2018-03" db="EMBL/GenBank/DDBJ databases">
        <title>Genomic Encyclopedia of Archaeal and Bacterial Type Strains, Phase II (KMG-II): from individual species to whole genera.</title>
        <authorList>
            <person name="Goeker M."/>
        </authorList>
    </citation>
    <scope>NUCLEOTIDE SEQUENCE [LARGE SCALE GENOMIC DNA]</scope>
    <source>
        <strain evidence="9 10">DSM 29328</strain>
    </source>
</reference>
<dbReference type="Pfam" id="PF01263">
    <property type="entry name" value="Aldose_epim"/>
    <property type="match status" value="1"/>
</dbReference>
<evidence type="ECO:0000256" key="2">
    <source>
        <dbReference type="ARBA" id="ARBA00006206"/>
    </source>
</evidence>
<dbReference type="InterPro" id="IPR047215">
    <property type="entry name" value="Galactose_mutarotase-like"/>
</dbReference>
<dbReference type="EMBL" id="PVTD01000003">
    <property type="protein sequence ID" value="PRY24274.1"/>
    <property type="molecule type" value="Genomic_DNA"/>
</dbReference>
<dbReference type="NCBIfam" id="NF008277">
    <property type="entry name" value="PRK11055.1"/>
    <property type="match status" value="1"/>
</dbReference>
<dbReference type="GO" id="GO:0006006">
    <property type="term" value="P:glucose metabolic process"/>
    <property type="evidence" value="ECO:0007669"/>
    <property type="project" value="TreeGrafter"/>
</dbReference>
<keyword evidence="3 5" id="KW-0413">Isomerase</keyword>
<keyword evidence="4 5" id="KW-0119">Carbohydrate metabolism</keyword>
<dbReference type="SUPFAM" id="SSF74650">
    <property type="entry name" value="Galactose mutarotase-like"/>
    <property type="match status" value="1"/>
</dbReference>
<evidence type="ECO:0000256" key="5">
    <source>
        <dbReference type="PIRNR" id="PIRNR005096"/>
    </source>
</evidence>
<dbReference type="AlphaFoldDB" id="A0A2T0RSW5"/>